<protein>
    <submittedName>
        <fullName evidence="1">Uncharacterized protein</fullName>
    </submittedName>
</protein>
<sequence>MPTKIAEAHDTTAHKDFPKNKGDLSCEELHLLKSAFSSVVRRAFLISIETKLHHHRKIPFQQILLLSTHLPPLQLQSFKTSGTLLW</sequence>
<name>A0A6J4JCU7_9CYAN</name>
<accession>A0A6J4JCU7</accession>
<dbReference type="EMBL" id="CADCTM010000509">
    <property type="protein sequence ID" value="CAA9273279.1"/>
    <property type="molecule type" value="Genomic_DNA"/>
</dbReference>
<proteinExistence type="predicted"/>
<dbReference type="AlphaFoldDB" id="A0A6J4JCU7"/>
<organism evidence="1">
    <name type="scientific">uncultured Coleofasciculus sp</name>
    <dbReference type="NCBI Taxonomy" id="1267456"/>
    <lineage>
        <taxon>Bacteria</taxon>
        <taxon>Bacillati</taxon>
        <taxon>Cyanobacteriota</taxon>
        <taxon>Cyanophyceae</taxon>
        <taxon>Coleofasciculales</taxon>
        <taxon>Coleofasciculaceae</taxon>
        <taxon>Coleofasciculus</taxon>
        <taxon>environmental samples</taxon>
    </lineage>
</organism>
<reference evidence="1" key="1">
    <citation type="submission" date="2020-02" db="EMBL/GenBank/DDBJ databases">
        <authorList>
            <person name="Meier V. D."/>
        </authorList>
    </citation>
    <scope>NUCLEOTIDE SEQUENCE</scope>
    <source>
        <strain evidence="1">AVDCRST_MAG92</strain>
    </source>
</reference>
<gene>
    <name evidence="1" type="ORF">AVDCRST_MAG92-3087</name>
</gene>
<evidence type="ECO:0000313" key="1">
    <source>
        <dbReference type="EMBL" id="CAA9273279.1"/>
    </source>
</evidence>